<dbReference type="InterPro" id="IPR014756">
    <property type="entry name" value="Ig_E-set"/>
</dbReference>
<dbReference type="InterPro" id="IPR000406">
    <property type="entry name" value="Rho_GDI"/>
</dbReference>
<dbReference type="GO" id="GO:0016020">
    <property type="term" value="C:membrane"/>
    <property type="evidence" value="ECO:0007669"/>
    <property type="project" value="TreeGrafter"/>
</dbReference>
<gene>
    <name evidence="7" type="ORF">BDV96DRAFT_512531</name>
</gene>
<keyword evidence="8" id="KW-1185">Reference proteome</keyword>
<comment type="similarity">
    <text evidence="2">Belongs to the Rho GDI family.</text>
</comment>
<feature type="region of interest" description="Disordered" evidence="6">
    <location>
        <begin position="1"/>
        <end position="21"/>
    </location>
</feature>
<proteinExistence type="inferred from homology"/>
<dbReference type="OrthoDB" id="1683373at2759"/>
<name>A0A6A5ZSU1_9PLEO</name>
<comment type="subcellular location">
    <subcellularLocation>
        <location evidence="1">Cytoplasm</location>
    </subcellularLocation>
</comment>
<dbReference type="PANTHER" id="PTHR10980:SF3">
    <property type="entry name" value="LD16419P"/>
    <property type="match status" value="1"/>
</dbReference>
<evidence type="ECO:0000256" key="1">
    <source>
        <dbReference type="ARBA" id="ARBA00004496"/>
    </source>
</evidence>
<dbReference type="InterPro" id="IPR024792">
    <property type="entry name" value="RhoGDI_dom_sf"/>
</dbReference>
<dbReference type="EMBL" id="ML977312">
    <property type="protein sequence ID" value="KAF2121358.1"/>
    <property type="molecule type" value="Genomic_DNA"/>
</dbReference>
<dbReference type="Proteomes" id="UP000799770">
    <property type="component" value="Unassembled WGS sequence"/>
</dbReference>
<evidence type="ECO:0000313" key="8">
    <source>
        <dbReference type="Proteomes" id="UP000799770"/>
    </source>
</evidence>
<reference evidence="7" key="1">
    <citation type="journal article" date="2020" name="Stud. Mycol.">
        <title>101 Dothideomycetes genomes: a test case for predicting lifestyles and emergence of pathogens.</title>
        <authorList>
            <person name="Haridas S."/>
            <person name="Albert R."/>
            <person name="Binder M."/>
            <person name="Bloem J."/>
            <person name="Labutti K."/>
            <person name="Salamov A."/>
            <person name="Andreopoulos B."/>
            <person name="Baker S."/>
            <person name="Barry K."/>
            <person name="Bills G."/>
            <person name="Bluhm B."/>
            <person name="Cannon C."/>
            <person name="Castanera R."/>
            <person name="Culley D."/>
            <person name="Daum C."/>
            <person name="Ezra D."/>
            <person name="Gonzalez J."/>
            <person name="Henrissat B."/>
            <person name="Kuo A."/>
            <person name="Liang C."/>
            <person name="Lipzen A."/>
            <person name="Lutzoni F."/>
            <person name="Magnuson J."/>
            <person name="Mondo S."/>
            <person name="Nolan M."/>
            <person name="Ohm R."/>
            <person name="Pangilinan J."/>
            <person name="Park H.-J."/>
            <person name="Ramirez L."/>
            <person name="Alfaro M."/>
            <person name="Sun H."/>
            <person name="Tritt A."/>
            <person name="Yoshinaga Y."/>
            <person name="Zwiers L.-H."/>
            <person name="Turgeon B."/>
            <person name="Goodwin S."/>
            <person name="Spatafora J."/>
            <person name="Crous P."/>
            <person name="Grigoriev I."/>
        </authorList>
    </citation>
    <scope>NUCLEOTIDE SEQUENCE</scope>
    <source>
        <strain evidence="7">CBS 627.86</strain>
    </source>
</reference>
<sequence>MAGDHDDDLAPEHTPGFKVGEKKTIDEYQNLDANDESLRKWKESLGIGADTISDPSDPRLCIIKSLGLEVEGRPDIIIDLKDAAAIENLKKNPFKIKEGAVFRMKVTFQVQHQILAGLKYVQKVSKLGLSHKDQEMIGSYSPNTKEKPVYEKKFEAQTAPSGMMARGTYKAVSKFLDDDKKEYLSFDWSFDVVKDWPS</sequence>
<dbReference type="Gene3D" id="2.70.50.30">
    <property type="entry name" value="Coagulation Factor XIII, subunit A, domain 1"/>
    <property type="match status" value="1"/>
</dbReference>
<dbReference type="GO" id="GO:0005829">
    <property type="term" value="C:cytosol"/>
    <property type="evidence" value="ECO:0007669"/>
    <property type="project" value="TreeGrafter"/>
</dbReference>
<evidence type="ECO:0000256" key="6">
    <source>
        <dbReference type="SAM" id="MobiDB-lite"/>
    </source>
</evidence>
<evidence type="ECO:0000256" key="5">
    <source>
        <dbReference type="ARBA" id="ARBA00071407"/>
    </source>
</evidence>
<dbReference type="GO" id="GO:0007266">
    <property type="term" value="P:Rho protein signal transduction"/>
    <property type="evidence" value="ECO:0007669"/>
    <property type="project" value="InterPro"/>
</dbReference>
<dbReference type="PRINTS" id="PR00492">
    <property type="entry name" value="RHOGDI"/>
</dbReference>
<dbReference type="GO" id="GO:0005094">
    <property type="term" value="F:Rho GDP-dissociation inhibitor activity"/>
    <property type="evidence" value="ECO:0007669"/>
    <property type="project" value="InterPro"/>
</dbReference>
<dbReference type="FunFam" id="2.70.50.30:FF:000001">
    <property type="entry name" value="Rho GDP-dissociation inhibitor 1"/>
    <property type="match status" value="1"/>
</dbReference>
<dbReference type="SUPFAM" id="SSF81296">
    <property type="entry name" value="E set domains"/>
    <property type="match status" value="1"/>
</dbReference>
<dbReference type="PANTHER" id="PTHR10980">
    <property type="entry name" value="RHO GDP-DISSOCIATION INHIBITOR"/>
    <property type="match status" value="1"/>
</dbReference>
<organism evidence="7 8">
    <name type="scientific">Lophiotrema nucula</name>
    <dbReference type="NCBI Taxonomy" id="690887"/>
    <lineage>
        <taxon>Eukaryota</taxon>
        <taxon>Fungi</taxon>
        <taxon>Dikarya</taxon>
        <taxon>Ascomycota</taxon>
        <taxon>Pezizomycotina</taxon>
        <taxon>Dothideomycetes</taxon>
        <taxon>Pleosporomycetidae</taxon>
        <taxon>Pleosporales</taxon>
        <taxon>Lophiotremataceae</taxon>
        <taxon>Lophiotrema</taxon>
    </lineage>
</organism>
<comment type="function">
    <text evidence="4">Regulates the GDP/GTP exchange reaction of the Rho proteins by inhibiting the dissociation of GDP from them, and the subsequent binding of GTP to them.</text>
</comment>
<protein>
    <recommendedName>
        <fullName evidence="5">Rho GDP-dissociation inhibitor</fullName>
    </recommendedName>
</protein>
<evidence type="ECO:0000313" key="7">
    <source>
        <dbReference type="EMBL" id="KAF2121358.1"/>
    </source>
</evidence>
<keyword evidence="3" id="KW-0963">Cytoplasm</keyword>
<dbReference type="Pfam" id="PF02115">
    <property type="entry name" value="Rho_GDI"/>
    <property type="match status" value="1"/>
</dbReference>
<dbReference type="AlphaFoldDB" id="A0A6A5ZSU1"/>
<evidence type="ECO:0000256" key="2">
    <source>
        <dbReference type="ARBA" id="ARBA00009758"/>
    </source>
</evidence>
<evidence type="ECO:0000256" key="3">
    <source>
        <dbReference type="ARBA" id="ARBA00022490"/>
    </source>
</evidence>
<evidence type="ECO:0000256" key="4">
    <source>
        <dbReference type="ARBA" id="ARBA00054143"/>
    </source>
</evidence>
<accession>A0A6A5ZSU1</accession>